<dbReference type="Proteomes" id="UP000188273">
    <property type="component" value="Chromosome"/>
</dbReference>
<sequence length="185" mass="21083">MKALARETLKVSKLKLRLYEKPLHPELFDVRRRVMEQSPACGIDLWITGCSHLLSLHGQRFCVTEFLGTARQKDLPAGEVDSFRLKGTKYHSYRLAGGSIKYQTEFGIESVSENVYSYITEELKDSAANTGNLFMYTSSESETLVRPFSYASIWKTADKVQLSVCHGYPAEMKVLRTLSLFEIKR</sequence>
<dbReference type="AlphaFoldDB" id="A0A1Q2HPM7"/>
<dbReference type="KEGG" id="pbu:L21SP3_00995"/>
<dbReference type="OrthoDB" id="263569at2"/>
<protein>
    <recommendedName>
        <fullName evidence="3">DUF2617 family protein</fullName>
    </recommendedName>
</protein>
<dbReference type="RefSeq" id="WP_123785139.1">
    <property type="nucleotide sequence ID" value="NZ_CP019633.1"/>
</dbReference>
<evidence type="ECO:0000313" key="1">
    <source>
        <dbReference type="EMBL" id="AQQ09195.1"/>
    </source>
</evidence>
<keyword evidence="2" id="KW-1185">Reference proteome</keyword>
<organism evidence="1 2">
    <name type="scientific">Sedimentisphaera cyanobacteriorum</name>
    <dbReference type="NCBI Taxonomy" id="1940790"/>
    <lineage>
        <taxon>Bacteria</taxon>
        <taxon>Pseudomonadati</taxon>
        <taxon>Planctomycetota</taxon>
        <taxon>Phycisphaerae</taxon>
        <taxon>Sedimentisphaerales</taxon>
        <taxon>Sedimentisphaeraceae</taxon>
        <taxon>Sedimentisphaera</taxon>
    </lineage>
</organism>
<accession>A0A1Q2HPM7</accession>
<gene>
    <name evidence="1" type="ORF">L21SP3_00995</name>
</gene>
<proteinExistence type="predicted"/>
<evidence type="ECO:0000313" key="2">
    <source>
        <dbReference type="Proteomes" id="UP000188273"/>
    </source>
</evidence>
<reference evidence="2" key="1">
    <citation type="submission" date="2017-02" db="EMBL/GenBank/DDBJ databases">
        <title>Comparative genomics and description of representatives of a novel lineage of planctomycetes thriving in anoxic sediments.</title>
        <authorList>
            <person name="Spring S."/>
            <person name="Bunk B."/>
            <person name="Sproer C."/>
            <person name="Klenk H.-P."/>
        </authorList>
    </citation>
    <scope>NUCLEOTIDE SEQUENCE [LARGE SCALE GENOMIC DNA]</scope>
    <source>
        <strain evidence="2">L21-RPul-D3</strain>
    </source>
</reference>
<dbReference type="EMBL" id="CP019633">
    <property type="protein sequence ID" value="AQQ09195.1"/>
    <property type="molecule type" value="Genomic_DNA"/>
</dbReference>
<name>A0A1Q2HPM7_9BACT</name>
<evidence type="ECO:0008006" key="3">
    <source>
        <dbReference type="Google" id="ProtNLM"/>
    </source>
</evidence>